<keyword evidence="2" id="KW-1185">Reference proteome</keyword>
<dbReference type="InParanoid" id="A0A0C2TLN1"/>
<proteinExistence type="predicted"/>
<name>A0A0C2TLN1_AMAMK</name>
<dbReference type="HOGENOM" id="CLU_1948310_0_0_1"/>
<gene>
    <name evidence="1" type="ORF">M378DRAFT_995915</name>
</gene>
<evidence type="ECO:0000313" key="1">
    <source>
        <dbReference type="EMBL" id="KIL68004.1"/>
    </source>
</evidence>
<dbReference type="AlphaFoldDB" id="A0A0C2TLN1"/>
<dbReference type="Proteomes" id="UP000054549">
    <property type="component" value="Unassembled WGS sequence"/>
</dbReference>
<organism evidence="1 2">
    <name type="scientific">Amanita muscaria (strain Koide BX008)</name>
    <dbReference type="NCBI Taxonomy" id="946122"/>
    <lineage>
        <taxon>Eukaryota</taxon>
        <taxon>Fungi</taxon>
        <taxon>Dikarya</taxon>
        <taxon>Basidiomycota</taxon>
        <taxon>Agaricomycotina</taxon>
        <taxon>Agaricomycetes</taxon>
        <taxon>Agaricomycetidae</taxon>
        <taxon>Agaricales</taxon>
        <taxon>Pluteineae</taxon>
        <taxon>Amanitaceae</taxon>
        <taxon>Amanita</taxon>
    </lineage>
</organism>
<evidence type="ECO:0000313" key="2">
    <source>
        <dbReference type="Proteomes" id="UP000054549"/>
    </source>
</evidence>
<dbReference type="EMBL" id="KN818230">
    <property type="protein sequence ID" value="KIL68004.1"/>
    <property type="molecule type" value="Genomic_DNA"/>
</dbReference>
<accession>A0A0C2TLN1</accession>
<protein>
    <submittedName>
        <fullName evidence="1">Uncharacterized protein</fullName>
    </submittedName>
</protein>
<reference evidence="1 2" key="1">
    <citation type="submission" date="2014-04" db="EMBL/GenBank/DDBJ databases">
        <title>Evolutionary Origins and Diversification of the Mycorrhizal Mutualists.</title>
        <authorList>
            <consortium name="DOE Joint Genome Institute"/>
            <consortium name="Mycorrhizal Genomics Consortium"/>
            <person name="Kohler A."/>
            <person name="Kuo A."/>
            <person name="Nagy L.G."/>
            <person name="Floudas D."/>
            <person name="Copeland A."/>
            <person name="Barry K.W."/>
            <person name="Cichocki N."/>
            <person name="Veneault-Fourrey C."/>
            <person name="LaButti K."/>
            <person name="Lindquist E.A."/>
            <person name="Lipzen A."/>
            <person name="Lundell T."/>
            <person name="Morin E."/>
            <person name="Murat C."/>
            <person name="Riley R."/>
            <person name="Ohm R."/>
            <person name="Sun H."/>
            <person name="Tunlid A."/>
            <person name="Henrissat B."/>
            <person name="Grigoriev I.V."/>
            <person name="Hibbett D.S."/>
            <person name="Martin F."/>
        </authorList>
    </citation>
    <scope>NUCLEOTIDE SEQUENCE [LARGE SCALE GENOMIC DNA]</scope>
    <source>
        <strain evidence="1 2">Koide BX008</strain>
    </source>
</reference>
<sequence length="129" mass="14250">MCRSFDVREPRARTLKERSVKTGTQGVREKRLEAGIAFGPQLRAGLIDRLISGETRKAVVPVKIIFTFVISIPRSCAITVSLCTKNFTRVTTRVHASTTGCTPELMGRPGHVRSIWSISILAKIEALID</sequence>